<evidence type="ECO:0000256" key="1">
    <source>
        <dbReference type="ARBA" id="ARBA00001971"/>
    </source>
</evidence>
<dbReference type="Proteomes" id="UP000077069">
    <property type="component" value="Unassembled WGS sequence"/>
</dbReference>
<evidence type="ECO:0000256" key="12">
    <source>
        <dbReference type="PIRSR" id="PIRSR602401-1"/>
    </source>
</evidence>
<dbReference type="GO" id="GO:0016705">
    <property type="term" value="F:oxidoreductase activity, acting on paired donors, with incorporation or reduction of molecular oxygen"/>
    <property type="evidence" value="ECO:0007669"/>
    <property type="project" value="InterPro"/>
</dbReference>
<dbReference type="OrthoDB" id="3945418at2759"/>
<dbReference type="STRING" id="1460663.A0A177CG52"/>
<dbReference type="GO" id="GO:0020037">
    <property type="term" value="F:heme binding"/>
    <property type="evidence" value="ECO:0007669"/>
    <property type="project" value="InterPro"/>
</dbReference>
<evidence type="ECO:0000256" key="10">
    <source>
        <dbReference type="ARBA" id="ARBA00023033"/>
    </source>
</evidence>
<keyword evidence="16" id="KW-1185">Reference proteome</keyword>
<keyword evidence="11 14" id="KW-0472">Membrane</keyword>
<dbReference type="FunFam" id="1.10.630.10:FF:000069">
    <property type="entry name" value="Cytochrome P450, putative (Eurofung)"/>
    <property type="match status" value="1"/>
</dbReference>
<evidence type="ECO:0000256" key="14">
    <source>
        <dbReference type="SAM" id="Phobius"/>
    </source>
</evidence>
<dbReference type="InterPro" id="IPR001128">
    <property type="entry name" value="Cyt_P450"/>
</dbReference>
<evidence type="ECO:0000256" key="8">
    <source>
        <dbReference type="ARBA" id="ARBA00023002"/>
    </source>
</evidence>
<keyword evidence="4 12" id="KW-0349">Heme</keyword>
<dbReference type="RefSeq" id="XP_018036930.1">
    <property type="nucleotide sequence ID" value="XM_018181894.1"/>
</dbReference>
<keyword evidence="10 13" id="KW-0503">Monooxygenase</keyword>
<comment type="cofactor">
    <cofactor evidence="1 12">
        <name>heme</name>
        <dbReference type="ChEBI" id="CHEBI:30413"/>
    </cofactor>
</comment>
<name>A0A177CG52_9PLEO</name>
<dbReference type="AlphaFoldDB" id="A0A177CG52"/>
<evidence type="ECO:0000256" key="5">
    <source>
        <dbReference type="ARBA" id="ARBA00022692"/>
    </source>
</evidence>
<dbReference type="InterPro" id="IPR002401">
    <property type="entry name" value="Cyt_P450_E_grp-I"/>
</dbReference>
<dbReference type="PROSITE" id="PS00086">
    <property type="entry name" value="CYTOCHROME_P450"/>
    <property type="match status" value="1"/>
</dbReference>
<evidence type="ECO:0000256" key="13">
    <source>
        <dbReference type="RuleBase" id="RU000461"/>
    </source>
</evidence>
<dbReference type="PANTHER" id="PTHR24305:SF231">
    <property type="entry name" value="P450, PUTATIVE (EUROFUNG)-RELATED"/>
    <property type="match status" value="1"/>
</dbReference>
<gene>
    <name evidence="15" type="ORF">CC84DRAFT_1204323</name>
</gene>
<dbReference type="CDD" id="cd11062">
    <property type="entry name" value="CYP58-like"/>
    <property type="match status" value="1"/>
</dbReference>
<keyword evidence="5 14" id="KW-0812">Transmembrane</keyword>
<dbReference type="GO" id="GO:0004497">
    <property type="term" value="F:monooxygenase activity"/>
    <property type="evidence" value="ECO:0007669"/>
    <property type="project" value="UniProtKB-KW"/>
</dbReference>
<sequence>MAVVALCRITTCKEYVQREGYGLAVAYGVTERHEAPDGPRRENCTVLSEVANMLAKQILSNLHLSEALYSVVLVLLAGTCVLYTAVLAIYRLYFSPLAPFPGPKLAAVTAWYETYFELVKNGGGHFTFEIMRMHEKYGPIVRISPKELHIADSEFYDTIYTSTQGFDKSAHVQDRFGAPEAAFSTPDHEVHKRRRAAISPFFAKRRIHEQAPMIQGHVNKIVRRLHHEYAGKGKILNLNDLYSSYVSDVIMSYAFNRSYGFLDEPDFVSSFTSSIQGLKDFVHYAQQLPWLPKIIDRLPDRLVGYIQPSMKAILHFQNSMRNQVKEVRENLHSDKAEAQEGTIFFSIIRSELPPEDLTIPRLKDEAMSVVGAGIETTKMALAVLCFHIINTPSVLERLQNELQDAIPDPSNPPPLSVLEKLPYLYACLQEGIRLSYGAIARSQRISKHNPIKYNDWVIPPGVMVSLDTYHMHHDEAVFPQSHEYRPERWLGNPRGPDGEKALTKYLTAFGRGTRMCVGFNLAYAEMTLVLAALFRSFTFELFETDKGDVEIFRDMIGLEVKPGSKGVRVKVSGKGEVQP</sequence>
<dbReference type="SUPFAM" id="SSF48264">
    <property type="entry name" value="Cytochrome P450"/>
    <property type="match status" value="1"/>
</dbReference>
<reference evidence="15 16" key="1">
    <citation type="submission" date="2016-05" db="EMBL/GenBank/DDBJ databases">
        <title>Comparative analysis of secretome profiles of manganese(II)-oxidizing ascomycete fungi.</title>
        <authorList>
            <consortium name="DOE Joint Genome Institute"/>
            <person name="Zeiner C.A."/>
            <person name="Purvine S.O."/>
            <person name="Zink E.M."/>
            <person name="Wu S."/>
            <person name="Pasa-Tolic L."/>
            <person name="Chaput D.L."/>
            <person name="Haridas S."/>
            <person name="Grigoriev I.V."/>
            <person name="Santelli C.M."/>
            <person name="Hansel C.M."/>
        </authorList>
    </citation>
    <scope>NUCLEOTIDE SEQUENCE [LARGE SCALE GENOMIC DNA]</scope>
    <source>
        <strain evidence="15 16">AP3s5-JAC2a</strain>
    </source>
</reference>
<organism evidence="15 16">
    <name type="scientific">Paraphaeosphaeria sporulosa</name>
    <dbReference type="NCBI Taxonomy" id="1460663"/>
    <lineage>
        <taxon>Eukaryota</taxon>
        <taxon>Fungi</taxon>
        <taxon>Dikarya</taxon>
        <taxon>Ascomycota</taxon>
        <taxon>Pezizomycotina</taxon>
        <taxon>Dothideomycetes</taxon>
        <taxon>Pleosporomycetidae</taxon>
        <taxon>Pleosporales</taxon>
        <taxon>Massarineae</taxon>
        <taxon>Didymosphaeriaceae</taxon>
        <taxon>Paraphaeosphaeria</taxon>
    </lineage>
</organism>
<dbReference type="PRINTS" id="PR00463">
    <property type="entry name" value="EP450I"/>
</dbReference>
<keyword evidence="7 14" id="KW-1133">Transmembrane helix</keyword>
<dbReference type="PANTHER" id="PTHR24305">
    <property type="entry name" value="CYTOCHROME P450"/>
    <property type="match status" value="1"/>
</dbReference>
<dbReference type="InParanoid" id="A0A177CG52"/>
<feature type="binding site" description="axial binding residue" evidence="12">
    <location>
        <position position="516"/>
    </location>
    <ligand>
        <name>heme</name>
        <dbReference type="ChEBI" id="CHEBI:30413"/>
    </ligand>
    <ligandPart>
        <name>Fe</name>
        <dbReference type="ChEBI" id="CHEBI:18248"/>
    </ligandPart>
</feature>
<dbReference type="InterPro" id="IPR050121">
    <property type="entry name" value="Cytochrome_P450_monoxygenase"/>
</dbReference>
<protein>
    <submittedName>
        <fullName evidence="15">Putative cytochrome P450</fullName>
    </submittedName>
</protein>
<dbReference type="InterPro" id="IPR017972">
    <property type="entry name" value="Cyt_P450_CS"/>
</dbReference>
<evidence type="ECO:0000313" key="16">
    <source>
        <dbReference type="Proteomes" id="UP000077069"/>
    </source>
</evidence>
<dbReference type="Gene3D" id="1.10.630.10">
    <property type="entry name" value="Cytochrome P450"/>
    <property type="match status" value="1"/>
</dbReference>
<keyword evidence="9 12" id="KW-0408">Iron</keyword>
<evidence type="ECO:0000256" key="7">
    <source>
        <dbReference type="ARBA" id="ARBA00022989"/>
    </source>
</evidence>
<proteinExistence type="inferred from homology"/>
<evidence type="ECO:0000256" key="6">
    <source>
        <dbReference type="ARBA" id="ARBA00022723"/>
    </source>
</evidence>
<accession>A0A177CG52</accession>
<evidence type="ECO:0000256" key="3">
    <source>
        <dbReference type="ARBA" id="ARBA00010617"/>
    </source>
</evidence>
<evidence type="ECO:0000256" key="11">
    <source>
        <dbReference type="ARBA" id="ARBA00023136"/>
    </source>
</evidence>
<comment type="similarity">
    <text evidence="3 13">Belongs to the cytochrome P450 family.</text>
</comment>
<dbReference type="EMBL" id="KV441551">
    <property type="protein sequence ID" value="OAG06565.1"/>
    <property type="molecule type" value="Genomic_DNA"/>
</dbReference>
<dbReference type="GO" id="GO:0005506">
    <property type="term" value="F:iron ion binding"/>
    <property type="evidence" value="ECO:0007669"/>
    <property type="project" value="InterPro"/>
</dbReference>
<keyword evidence="8 13" id="KW-0560">Oxidoreductase</keyword>
<evidence type="ECO:0000256" key="9">
    <source>
        <dbReference type="ARBA" id="ARBA00023004"/>
    </source>
</evidence>
<comment type="subcellular location">
    <subcellularLocation>
        <location evidence="2">Membrane</location>
        <topology evidence="2">Single-pass membrane protein</topology>
    </subcellularLocation>
</comment>
<dbReference type="Pfam" id="PF00067">
    <property type="entry name" value="p450"/>
    <property type="match status" value="1"/>
</dbReference>
<keyword evidence="6 12" id="KW-0479">Metal-binding</keyword>
<evidence type="ECO:0000256" key="2">
    <source>
        <dbReference type="ARBA" id="ARBA00004167"/>
    </source>
</evidence>
<evidence type="ECO:0000256" key="4">
    <source>
        <dbReference type="ARBA" id="ARBA00022617"/>
    </source>
</evidence>
<dbReference type="GO" id="GO:0016020">
    <property type="term" value="C:membrane"/>
    <property type="evidence" value="ECO:0007669"/>
    <property type="project" value="UniProtKB-SubCell"/>
</dbReference>
<dbReference type="GeneID" id="28765380"/>
<dbReference type="InterPro" id="IPR036396">
    <property type="entry name" value="Cyt_P450_sf"/>
</dbReference>
<feature type="transmembrane region" description="Helical" evidence="14">
    <location>
        <begin position="67"/>
        <end position="90"/>
    </location>
</feature>
<evidence type="ECO:0000313" key="15">
    <source>
        <dbReference type="EMBL" id="OAG06565.1"/>
    </source>
</evidence>